<feature type="transmembrane region" description="Helical" evidence="7">
    <location>
        <begin position="97"/>
        <end position="117"/>
    </location>
</feature>
<dbReference type="RefSeq" id="WP_141149842.1">
    <property type="nucleotide sequence ID" value="NZ_VHLG01000010.1"/>
</dbReference>
<comment type="similarity">
    <text evidence="7">Belongs to the binding-protein-dependent transport system permease family.</text>
</comment>
<dbReference type="GO" id="GO:0005886">
    <property type="term" value="C:plasma membrane"/>
    <property type="evidence" value="ECO:0007669"/>
    <property type="project" value="UniProtKB-SubCell"/>
</dbReference>
<dbReference type="OrthoDB" id="9786495at2"/>
<evidence type="ECO:0000256" key="2">
    <source>
        <dbReference type="ARBA" id="ARBA00022448"/>
    </source>
</evidence>
<evidence type="ECO:0000256" key="4">
    <source>
        <dbReference type="ARBA" id="ARBA00022692"/>
    </source>
</evidence>
<evidence type="ECO:0000256" key="1">
    <source>
        <dbReference type="ARBA" id="ARBA00004651"/>
    </source>
</evidence>
<dbReference type="CDD" id="cd06261">
    <property type="entry name" value="TM_PBP2"/>
    <property type="match status" value="1"/>
</dbReference>
<feature type="domain" description="ABC transmembrane type-1" evidence="8">
    <location>
        <begin position="56"/>
        <end position="239"/>
    </location>
</feature>
<name>A0A506UBJ2_9HYPH</name>
<feature type="transmembrane region" description="Helical" evidence="7">
    <location>
        <begin position="173"/>
        <end position="200"/>
    </location>
</feature>
<accession>A0A506UBJ2</accession>
<comment type="subcellular location">
    <subcellularLocation>
        <location evidence="1 7">Cell membrane</location>
        <topology evidence="1 7">Multi-pass membrane protein</topology>
    </subcellularLocation>
</comment>
<keyword evidence="3" id="KW-1003">Cell membrane</keyword>
<dbReference type="InterPro" id="IPR000515">
    <property type="entry name" value="MetI-like"/>
</dbReference>
<feature type="transmembrane region" description="Helical" evidence="7">
    <location>
        <begin position="60"/>
        <end position="85"/>
    </location>
</feature>
<dbReference type="AlphaFoldDB" id="A0A506UBJ2"/>
<protein>
    <submittedName>
        <fullName evidence="9">ABC transporter permease subunit</fullName>
    </submittedName>
</protein>
<evidence type="ECO:0000256" key="6">
    <source>
        <dbReference type="ARBA" id="ARBA00023136"/>
    </source>
</evidence>
<organism evidence="9 10">
    <name type="scientific">Martelella alba</name>
    <dbReference type="NCBI Taxonomy" id="2590451"/>
    <lineage>
        <taxon>Bacteria</taxon>
        <taxon>Pseudomonadati</taxon>
        <taxon>Pseudomonadota</taxon>
        <taxon>Alphaproteobacteria</taxon>
        <taxon>Hyphomicrobiales</taxon>
        <taxon>Aurantimonadaceae</taxon>
        <taxon>Martelella</taxon>
    </lineage>
</organism>
<evidence type="ECO:0000313" key="9">
    <source>
        <dbReference type="EMBL" id="TPW29167.1"/>
    </source>
</evidence>
<sequence length="251" mass="26590">MRPALAIRRFLPGVLGVAVFLGGWQLIGVYRLAGFTWPTLTAVLAYLFDPAHHTLIGRAAAASFSSVLIGYGLGIVIGLGIAMIVRLFRPARAGIDQLVAVIHATPAIALAPVFMVLLPRDSIPPAIASLAVFYLVYVATTSGLESAHRAHQDLFSVLGAKPFTRFARLEFPAALPAIVSGLKLAVPVAFMGAIVGEWFGASRGLGLLMISGMQNFQIPLLWSAVLVATVTSLVAYGLMGLAERAVQRRFG</sequence>
<dbReference type="EMBL" id="VHLG01000010">
    <property type="protein sequence ID" value="TPW29167.1"/>
    <property type="molecule type" value="Genomic_DNA"/>
</dbReference>
<keyword evidence="4 7" id="KW-0812">Transmembrane</keyword>
<proteinExistence type="inferred from homology"/>
<keyword evidence="5 7" id="KW-1133">Transmembrane helix</keyword>
<feature type="transmembrane region" description="Helical" evidence="7">
    <location>
        <begin position="123"/>
        <end position="140"/>
    </location>
</feature>
<evidence type="ECO:0000313" key="10">
    <source>
        <dbReference type="Proteomes" id="UP000318801"/>
    </source>
</evidence>
<gene>
    <name evidence="9" type="ORF">FJU08_15055</name>
</gene>
<dbReference type="PROSITE" id="PS50928">
    <property type="entry name" value="ABC_TM1"/>
    <property type="match status" value="1"/>
</dbReference>
<keyword evidence="6 7" id="KW-0472">Membrane</keyword>
<feature type="transmembrane region" description="Helical" evidence="7">
    <location>
        <begin position="220"/>
        <end position="242"/>
    </location>
</feature>
<dbReference type="PANTHER" id="PTHR30151">
    <property type="entry name" value="ALKANE SULFONATE ABC TRANSPORTER-RELATED, MEMBRANE SUBUNIT"/>
    <property type="match status" value="1"/>
</dbReference>
<reference evidence="9 10" key="1">
    <citation type="submission" date="2019-06" db="EMBL/GenBank/DDBJ databases">
        <authorList>
            <person name="Li M."/>
        </authorList>
    </citation>
    <scope>NUCLEOTIDE SEQUENCE [LARGE SCALE GENOMIC DNA]</scope>
    <source>
        <strain evidence="9 10">BGMRC2036</strain>
    </source>
</reference>
<keyword evidence="10" id="KW-1185">Reference proteome</keyword>
<dbReference type="Gene3D" id="1.10.3720.10">
    <property type="entry name" value="MetI-like"/>
    <property type="match status" value="1"/>
</dbReference>
<feature type="transmembrane region" description="Helical" evidence="7">
    <location>
        <begin position="6"/>
        <end position="24"/>
    </location>
</feature>
<dbReference type="PANTHER" id="PTHR30151:SF20">
    <property type="entry name" value="ABC TRANSPORTER PERMEASE PROTEIN HI_0355-RELATED"/>
    <property type="match status" value="1"/>
</dbReference>
<dbReference type="Pfam" id="PF00528">
    <property type="entry name" value="BPD_transp_1"/>
    <property type="match status" value="1"/>
</dbReference>
<dbReference type="GO" id="GO:0055085">
    <property type="term" value="P:transmembrane transport"/>
    <property type="evidence" value="ECO:0007669"/>
    <property type="project" value="InterPro"/>
</dbReference>
<evidence type="ECO:0000259" key="8">
    <source>
        <dbReference type="PROSITE" id="PS50928"/>
    </source>
</evidence>
<evidence type="ECO:0000256" key="5">
    <source>
        <dbReference type="ARBA" id="ARBA00022989"/>
    </source>
</evidence>
<dbReference type="InterPro" id="IPR035906">
    <property type="entry name" value="MetI-like_sf"/>
</dbReference>
<comment type="caution">
    <text evidence="9">The sequence shown here is derived from an EMBL/GenBank/DDBJ whole genome shotgun (WGS) entry which is preliminary data.</text>
</comment>
<keyword evidence="2 7" id="KW-0813">Transport</keyword>
<evidence type="ECO:0000256" key="7">
    <source>
        <dbReference type="RuleBase" id="RU363032"/>
    </source>
</evidence>
<evidence type="ECO:0000256" key="3">
    <source>
        <dbReference type="ARBA" id="ARBA00022475"/>
    </source>
</evidence>
<dbReference type="Proteomes" id="UP000318801">
    <property type="component" value="Unassembled WGS sequence"/>
</dbReference>
<dbReference type="SUPFAM" id="SSF161098">
    <property type="entry name" value="MetI-like"/>
    <property type="match status" value="1"/>
</dbReference>